<keyword evidence="5" id="KW-0067">ATP-binding</keyword>
<keyword evidence="10" id="KW-1185">Reference proteome</keyword>
<accession>A0A841DK51</accession>
<gene>
    <name evidence="9" type="ORF">HDA44_002855</name>
</gene>
<dbReference type="PANTHER" id="PTHR30473">
    <property type="entry name" value="PROTEIN PHOH"/>
    <property type="match status" value="1"/>
</dbReference>
<dbReference type="GO" id="GO:0005829">
    <property type="term" value="C:cytosol"/>
    <property type="evidence" value="ECO:0007669"/>
    <property type="project" value="TreeGrafter"/>
</dbReference>
<protein>
    <recommendedName>
        <fullName evidence="6">PhoH-like protein</fullName>
    </recommendedName>
</protein>
<proteinExistence type="inferred from homology"/>
<keyword evidence="4" id="KW-0547">Nucleotide-binding</keyword>
<dbReference type="EMBL" id="JACHNF010000001">
    <property type="protein sequence ID" value="MBB5979514.1"/>
    <property type="molecule type" value="Genomic_DNA"/>
</dbReference>
<evidence type="ECO:0000256" key="4">
    <source>
        <dbReference type="ARBA" id="ARBA00022741"/>
    </source>
</evidence>
<evidence type="ECO:0000256" key="5">
    <source>
        <dbReference type="ARBA" id="ARBA00022840"/>
    </source>
</evidence>
<feature type="region of interest" description="Disordered" evidence="7">
    <location>
        <begin position="18"/>
        <end position="37"/>
    </location>
</feature>
<sequence>MDRVNIIRLRRKSLSRPRSIEPEARANGAVTDPVPSAATSAQASHKIVVPNSIDMVALLGARDEFLRIVEKEFAADIMVRGNEITLVGEPAELALAERLIDELIAVVRTGHGLTADSVERSIAMIKQATAESPRDVLTQNILSSRGRTIRPKTLNQKRYVDAIDKNTIVFGIGPAGTGKTYLAVAKAVQALQAKEVTRIILTRPAVEAGERLGFLPGTLSEKIDPYLRPLYDALHDMLDPESIPRLMTAGTIEIAPLAYMRGRTLNDAYIILDEAQNTSPEQMKMFLTRLGFGSKMVVTGDVTQVDLPTGTNSGLRVVQNILDGVQDLAFCRLTSHDVVRHKLVGRIVSAYENYEGSADDKR</sequence>
<organism evidence="9 10">
    <name type="scientific">Kribbella solani</name>
    <dbReference type="NCBI Taxonomy" id="236067"/>
    <lineage>
        <taxon>Bacteria</taxon>
        <taxon>Bacillati</taxon>
        <taxon>Actinomycetota</taxon>
        <taxon>Actinomycetes</taxon>
        <taxon>Propionibacteriales</taxon>
        <taxon>Kribbellaceae</taxon>
        <taxon>Kribbella</taxon>
    </lineage>
</organism>
<evidence type="ECO:0000256" key="1">
    <source>
        <dbReference type="ARBA" id="ARBA00004496"/>
    </source>
</evidence>
<dbReference type="SUPFAM" id="SSF52540">
    <property type="entry name" value="P-loop containing nucleoside triphosphate hydrolases"/>
    <property type="match status" value="1"/>
</dbReference>
<evidence type="ECO:0000313" key="10">
    <source>
        <dbReference type="Proteomes" id="UP000558997"/>
    </source>
</evidence>
<keyword evidence="3" id="KW-0963">Cytoplasm</keyword>
<evidence type="ECO:0000313" key="9">
    <source>
        <dbReference type="EMBL" id="MBB5979514.1"/>
    </source>
</evidence>
<feature type="domain" description="PhoH-like protein" evidence="8">
    <location>
        <begin position="149"/>
        <end position="352"/>
    </location>
</feature>
<dbReference type="Proteomes" id="UP000558997">
    <property type="component" value="Unassembled WGS sequence"/>
</dbReference>
<comment type="subcellular location">
    <subcellularLocation>
        <location evidence="1">Cytoplasm</location>
    </subcellularLocation>
</comment>
<dbReference type="FunFam" id="3.40.50.300:FF:000013">
    <property type="entry name" value="PhoH family ATPase"/>
    <property type="match status" value="1"/>
</dbReference>
<dbReference type="AlphaFoldDB" id="A0A841DK51"/>
<evidence type="ECO:0000256" key="3">
    <source>
        <dbReference type="ARBA" id="ARBA00022490"/>
    </source>
</evidence>
<dbReference type="PANTHER" id="PTHR30473:SF1">
    <property type="entry name" value="PHOH-LIKE PROTEIN"/>
    <property type="match status" value="1"/>
</dbReference>
<evidence type="ECO:0000256" key="7">
    <source>
        <dbReference type="SAM" id="MobiDB-lite"/>
    </source>
</evidence>
<dbReference type="GO" id="GO:0005524">
    <property type="term" value="F:ATP binding"/>
    <property type="evidence" value="ECO:0007669"/>
    <property type="project" value="UniProtKB-KW"/>
</dbReference>
<evidence type="ECO:0000256" key="2">
    <source>
        <dbReference type="ARBA" id="ARBA00010393"/>
    </source>
</evidence>
<reference evidence="9 10" key="1">
    <citation type="submission" date="2020-08" db="EMBL/GenBank/DDBJ databases">
        <title>Sequencing the genomes of 1000 actinobacteria strains.</title>
        <authorList>
            <person name="Klenk H.-P."/>
        </authorList>
    </citation>
    <scope>NUCLEOTIDE SEQUENCE [LARGE SCALE GENOMIC DNA]</scope>
    <source>
        <strain evidence="9 10">DSM 17294</strain>
    </source>
</reference>
<name>A0A841DK51_9ACTN</name>
<dbReference type="InterPro" id="IPR027417">
    <property type="entry name" value="P-loop_NTPase"/>
</dbReference>
<dbReference type="Gene3D" id="3.40.50.300">
    <property type="entry name" value="P-loop containing nucleotide triphosphate hydrolases"/>
    <property type="match status" value="1"/>
</dbReference>
<dbReference type="InterPro" id="IPR003714">
    <property type="entry name" value="PhoH"/>
</dbReference>
<dbReference type="InterPro" id="IPR051451">
    <property type="entry name" value="PhoH2-like"/>
</dbReference>
<dbReference type="Pfam" id="PF02562">
    <property type="entry name" value="PhoH"/>
    <property type="match status" value="1"/>
</dbReference>
<comment type="similarity">
    <text evidence="2">Belongs to the PhoH family.</text>
</comment>
<evidence type="ECO:0000259" key="8">
    <source>
        <dbReference type="Pfam" id="PF02562"/>
    </source>
</evidence>
<comment type="caution">
    <text evidence="9">The sequence shown here is derived from an EMBL/GenBank/DDBJ whole genome shotgun (WGS) entry which is preliminary data.</text>
</comment>
<evidence type="ECO:0000256" key="6">
    <source>
        <dbReference type="ARBA" id="ARBA00039970"/>
    </source>
</evidence>